<reference evidence="1 2" key="1">
    <citation type="journal article" date="2012" name="J. Bacteriol.">
        <title>Genome Sequence of the Bacteriocin-Producing Strain Lactococcus garvieae DCC43.</title>
        <authorList>
            <person name="Gabrielsen C."/>
            <person name="Brede D.A."/>
            <person name="Hernandez P.E."/>
            <person name="Nes I.F."/>
            <person name="Diep D.B."/>
        </authorList>
    </citation>
    <scope>NUCLEOTIDE SEQUENCE [LARGE SCALE GENOMIC DNA]</scope>
    <source>
        <strain evidence="1 2">DCC43</strain>
    </source>
</reference>
<comment type="caution">
    <text evidence="1">The sequence shown here is derived from an EMBL/GenBank/DDBJ whole genome shotgun (WGS) entry which is preliminary data.</text>
</comment>
<dbReference type="EMBL" id="AMQS01000029">
    <property type="protein sequence ID" value="EKF50944.1"/>
    <property type="molecule type" value="Genomic_DNA"/>
</dbReference>
<protein>
    <submittedName>
        <fullName evidence="1">Uncharacterized protein</fullName>
    </submittedName>
</protein>
<evidence type="ECO:0000313" key="1">
    <source>
        <dbReference type="EMBL" id="EKF50944.1"/>
    </source>
</evidence>
<accession>K2PL31</accession>
<gene>
    <name evidence="1" type="ORF">C426_1716</name>
</gene>
<organism evidence="1 2">
    <name type="scientific">Lactococcus garvieae DCC43</name>
    <dbReference type="NCBI Taxonomy" id="1231377"/>
    <lineage>
        <taxon>Bacteria</taxon>
        <taxon>Bacillati</taxon>
        <taxon>Bacillota</taxon>
        <taxon>Bacilli</taxon>
        <taxon>Lactobacillales</taxon>
        <taxon>Streptococcaceae</taxon>
        <taxon>Lactococcus</taxon>
    </lineage>
</organism>
<proteinExistence type="predicted"/>
<sequence length="65" mass="7575">MTLKEFLDTHNTDGSEHWDIEISTSTYKFKWKSDYGCAALNPDLLETVINNWGVEPQKQRIFVVL</sequence>
<dbReference type="RefSeq" id="WP_003136235.1">
    <property type="nucleotide sequence ID" value="NZ_AMQS01000029.1"/>
</dbReference>
<dbReference type="AlphaFoldDB" id="K2PL31"/>
<dbReference type="PATRIC" id="fig|1231377.3.peg.1695"/>
<dbReference type="Proteomes" id="UP000006787">
    <property type="component" value="Unassembled WGS sequence"/>
</dbReference>
<evidence type="ECO:0000313" key="2">
    <source>
        <dbReference type="Proteomes" id="UP000006787"/>
    </source>
</evidence>
<name>K2PL31_9LACT</name>